<feature type="region of interest" description="Disordered" evidence="5">
    <location>
        <begin position="1"/>
        <end position="26"/>
    </location>
</feature>
<sequence>MSKSAATAASSSAATKAKTSRKYSQRYPRGVSVDFRTLSTATQLAYIGHYGIPISAEAPPSELGVSIAQHFENFEINEEQAIGGFLARLEAGGGDESKPPPSFPSGVGGAGGGGTSSSSNSGMKALSAAADQLLADYVRSTTTFDGQALSPARRKWKRRKFAAGERDQVAAKVTRTDENGSWILAYVLRFYPESETYDVQDEDDTSKLIRLPWNHVMRLSNGTEGWFEKGARVMAIFPETTSFYRAIVSKQPTWTSGTSAEESAGGVGNAHKPRVKEVIVKFEDDEDQESGKTPHRRVPSRYVIPLPHQYFYEDEDDVDLTALNTTAM</sequence>
<dbReference type="PROSITE" id="PS51518">
    <property type="entry name" value="SGF29_C"/>
    <property type="match status" value="1"/>
</dbReference>
<keyword evidence="2" id="KW-0805">Transcription regulation</keyword>
<evidence type="ECO:0000256" key="2">
    <source>
        <dbReference type="ARBA" id="ARBA00023015"/>
    </source>
</evidence>
<keyword evidence="3" id="KW-0804">Transcription</keyword>
<evidence type="ECO:0000259" key="6">
    <source>
        <dbReference type="PROSITE" id="PS51518"/>
    </source>
</evidence>
<dbReference type="EMBL" id="JALLBG020000268">
    <property type="protein sequence ID" value="KAL3757294.1"/>
    <property type="molecule type" value="Genomic_DNA"/>
</dbReference>
<feature type="region of interest" description="Disordered" evidence="5">
    <location>
        <begin position="90"/>
        <end position="122"/>
    </location>
</feature>
<feature type="compositionally biased region" description="Low complexity" evidence="5">
    <location>
        <begin position="1"/>
        <end position="17"/>
    </location>
</feature>
<keyword evidence="8" id="KW-1185">Reference proteome</keyword>
<protein>
    <recommendedName>
        <fullName evidence="6">SGF29 C-terminal domain-containing protein</fullName>
    </recommendedName>
</protein>
<dbReference type="InterPro" id="IPR037802">
    <property type="entry name" value="SGF29"/>
</dbReference>
<accession>A0ABD3LZW6</accession>
<evidence type="ECO:0000313" key="8">
    <source>
        <dbReference type="Proteomes" id="UP001530293"/>
    </source>
</evidence>
<evidence type="ECO:0000256" key="3">
    <source>
        <dbReference type="ARBA" id="ARBA00023163"/>
    </source>
</evidence>
<dbReference type="CDD" id="cd20394">
    <property type="entry name" value="Tudor_SGF29_rpt2"/>
    <property type="match status" value="1"/>
</dbReference>
<feature type="domain" description="SGF29 C-terminal" evidence="6">
    <location>
        <begin position="159"/>
        <end position="312"/>
    </location>
</feature>
<keyword evidence="4" id="KW-0539">Nucleus</keyword>
<dbReference type="InterPro" id="IPR038291">
    <property type="entry name" value="SAP30_C_sf"/>
</dbReference>
<comment type="caution">
    <text evidence="7">The sequence shown here is derived from an EMBL/GenBank/DDBJ whole genome shotgun (WGS) entry which is preliminary data.</text>
</comment>
<gene>
    <name evidence="7" type="ORF">ACHAWU_008455</name>
</gene>
<dbReference type="InterPro" id="IPR047288">
    <property type="entry name" value="Tudor_SGF29_rpt1"/>
</dbReference>
<evidence type="ECO:0000256" key="4">
    <source>
        <dbReference type="ARBA" id="ARBA00023242"/>
    </source>
</evidence>
<evidence type="ECO:0000256" key="5">
    <source>
        <dbReference type="SAM" id="MobiDB-lite"/>
    </source>
</evidence>
<comment type="subcellular location">
    <subcellularLocation>
        <location evidence="1">Nucleus</location>
    </subcellularLocation>
</comment>
<dbReference type="Proteomes" id="UP001530293">
    <property type="component" value="Unassembled WGS sequence"/>
</dbReference>
<dbReference type="PANTHER" id="PTHR21539:SF0">
    <property type="entry name" value="SAGA-ASSOCIATED FACTOR 29"/>
    <property type="match status" value="1"/>
</dbReference>
<dbReference type="InterPro" id="IPR010750">
    <property type="entry name" value="SGF29_tudor-like_dom"/>
</dbReference>
<name>A0ABD3LZW6_9STRA</name>
<dbReference type="CDD" id="cd20393">
    <property type="entry name" value="Tudor_SGF29_rpt1"/>
    <property type="match status" value="1"/>
</dbReference>
<dbReference type="PANTHER" id="PTHR21539">
    <property type="entry name" value="SAGA-ASSOCIATED FACTOR 29"/>
    <property type="match status" value="1"/>
</dbReference>
<dbReference type="AlphaFoldDB" id="A0ABD3LZW6"/>
<reference evidence="7 8" key="1">
    <citation type="submission" date="2024-10" db="EMBL/GenBank/DDBJ databases">
        <title>Updated reference genomes for cyclostephanoid diatoms.</title>
        <authorList>
            <person name="Roberts W.R."/>
            <person name="Alverson A.J."/>
        </authorList>
    </citation>
    <scope>NUCLEOTIDE SEQUENCE [LARGE SCALE GENOMIC DNA]</scope>
    <source>
        <strain evidence="7 8">AJA232-27</strain>
    </source>
</reference>
<dbReference type="Gene3D" id="2.30.30.140">
    <property type="match status" value="2"/>
</dbReference>
<dbReference type="Gene3D" id="6.10.160.20">
    <property type="match status" value="1"/>
</dbReference>
<dbReference type="Pfam" id="PF07039">
    <property type="entry name" value="SGF29_Tudor"/>
    <property type="match status" value="1"/>
</dbReference>
<dbReference type="InterPro" id="IPR047287">
    <property type="entry name" value="Tudor_SGF29_rpt2"/>
</dbReference>
<organism evidence="7 8">
    <name type="scientific">Discostella pseudostelligera</name>
    <dbReference type="NCBI Taxonomy" id="259834"/>
    <lineage>
        <taxon>Eukaryota</taxon>
        <taxon>Sar</taxon>
        <taxon>Stramenopiles</taxon>
        <taxon>Ochrophyta</taxon>
        <taxon>Bacillariophyta</taxon>
        <taxon>Coscinodiscophyceae</taxon>
        <taxon>Thalassiosirophycidae</taxon>
        <taxon>Stephanodiscales</taxon>
        <taxon>Stephanodiscaceae</taxon>
        <taxon>Discostella</taxon>
    </lineage>
</organism>
<evidence type="ECO:0000256" key="1">
    <source>
        <dbReference type="ARBA" id="ARBA00004123"/>
    </source>
</evidence>
<feature type="compositionally biased region" description="Gly residues" evidence="5">
    <location>
        <begin position="106"/>
        <end position="115"/>
    </location>
</feature>
<evidence type="ECO:0000313" key="7">
    <source>
        <dbReference type="EMBL" id="KAL3757294.1"/>
    </source>
</evidence>
<proteinExistence type="predicted"/>
<dbReference type="GO" id="GO:0005634">
    <property type="term" value="C:nucleus"/>
    <property type="evidence" value="ECO:0007669"/>
    <property type="project" value="UniProtKB-SubCell"/>
</dbReference>